<dbReference type="InterPro" id="IPR000914">
    <property type="entry name" value="SBP_5_dom"/>
</dbReference>
<evidence type="ECO:0000256" key="2">
    <source>
        <dbReference type="ARBA" id="ARBA00022448"/>
    </source>
</evidence>
<dbReference type="CDD" id="cd08499">
    <property type="entry name" value="PBP2_Ylib_like"/>
    <property type="match status" value="1"/>
</dbReference>
<dbReference type="Gene3D" id="3.40.190.10">
    <property type="entry name" value="Periplasmic binding protein-like II"/>
    <property type="match status" value="1"/>
</dbReference>
<accession>A0ABQ5TLS7</accession>
<dbReference type="PIRSF" id="PIRSF002741">
    <property type="entry name" value="MppA"/>
    <property type="match status" value="1"/>
</dbReference>
<dbReference type="PROSITE" id="PS51257">
    <property type="entry name" value="PROKAR_LIPOPROTEIN"/>
    <property type="match status" value="1"/>
</dbReference>
<reference evidence="6 7" key="1">
    <citation type="submission" date="2023-02" db="EMBL/GenBank/DDBJ databases">
        <title>Oceanobacillus kimchii IFOP_LL358 isolated form Alexandrium catenella lab strain.</title>
        <authorList>
            <person name="Gajardo G."/>
            <person name="Ueki S."/>
            <person name="Maruyama F."/>
        </authorList>
    </citation>
    <scope>NUCLEOTIDE SEQUENCE [LARGE SCALE GENOMIC DNA]</scope>
    <source>
        <strain evidence="6 7">IFOP_LL358</strain>
    </source>
</reference>
<dbReference type="SUPFAM" id="SSF53850">
    <property type="entry name" value="Periplasmic binding protein-like II"/>
    <property type="match status" value="1"/>
</dbReference>
<dbReference type="InterPro" id="IPR039424">
    <property type="entry name" value="SBP_5"/>
</dbReference>
<comment type="caution">
    <text evidence="6">The sequence shown here is derived from an EMBL/GenBank/DDBJ whole genome shotgun (WGS) entry which is preliminary data.</text>
</comment>
<feature type="signal peptide" evidence="4">
    <location>
        <begin position="1"/>
        <end position="18"/>
    </location>
</feature>
<dbReference type="EMBL" id="BSKO01000001">
    <property type="protein sequence ID" value="GLO67430.1"/>
    <property type="molecule type" value="Genomic_DNA"/>
</dbReference>
<evidence type="ECO:0000259" key="5">
    <source>
        <dbReference type="Pfam" id="PF00496"/>
    </source>
</evidence>
<sequence length="525" mass="58302">MKKSVMISIFIVFSIVFAACSDDGSSKEESSDNDQGKNNQLNVSLAAEPVSLDPHAANDGNSLYVMNPMYDTLWEQNTELELQPALAKSLEQIEDTVWEAKLREDVLFHDGSAFNAEVVKANLDRVLDPEIGSPLAFLFDMIEEVEVVDEYTVHIKTEYPFSALPSHLAHPGGHMISLESIKEDNEAIENGEQPFTTINEQPVGTGYFQFDERSIDGEITLTKNDNYWGEEAGVEAISFRSVPEDQTRVAEIQTGNSDIIYPVNANNVEEIDSNKGTYVKQSESASMTYVGFNVEREPFTDERVRQAIAMSINKDEIVNGAMNGIPIPAKGPLAPTVFGHSDELLPIEQNVEEAKELLGEAGYEEGFETTVMAYDTTTSDIATVIQSNLQQIGIDVEIQMTEIGNYLETTGNGGADMFVGSWGTVTLDADYGLYPMFHSENIGDPGNRSFYANEEVDGLLEEARQEGNKERRLELYQEAQQIIIDEAPIVPLYHSVLLAGLRDEVQGFYQFPSSFPYLRDVTKKE</sequence>
<evidence type="ECO:0000256" key="3">
    <source>
        <dbReference type="ARBA" id="ARBA00022729"/>
    </source>
</evidence>
<gene>
    <name evidence="6" type="primary">oppA_4</name>
    <name evidence="6" type="ORF">MACH08_32140</name>
</gene>
<evidence type="ECO:0000256" key="4">
    <source>
        <dbReference type="SAM" id="SignalP"/>
    </source>
</evidence>
<evidence type="ECO:0000313" key="6">
    <source>
        <dbReference type="EMBL" id="GLO67430.1"/>
    </source>
</evidence>
<keyword evidence="7" id="KW-1185">Reference proteome</keyword>
<feature type="chain" id="PRO_5046183981" evidence="4">
    <location>
        <begin position="19"/>
        <end position="525"/>
    </location>
</feature>
<dbReference type="InterPro" id="IPR030678">
    <property type="entry name" value="Peptide/Ni-bd"/>
</dbReference>
<evidence type="ECO:0000256" key="1">
    <source>
        <dbReference type="ARBA" id="ARBA00005695"/>
    </source>
</evidence>
<dbReference type="PANTHER" id="PTHR30290:SF9">
    <property type="entry name" value="OLIGOPEPTIDE-BINDING PROTEIN APPA"/>
    <property type="match status" value="1"/>
</dbReference>
<keyword evidence="3 4" id="KW-0732">Signal</keyword>
<dbReference type="Gene3D" id="3.10.105.10">
    <property type="entry name" value="Dipeptide-binding Protein, Domain 3"/>
    <property type="match status" value="1"/>
</dbReference>
<dbReference type="PANTHER" id="PTHR30290">
    <property type="entry name" value="PERIPLASMIC BINDING COMPONENT OF ABC TRANSPORTER"/>
    <property type="match status" value="1"/>
</dbReference>
<dbReference type="Pfam" id="PF00496">
    <property type="entry name" value="SBP_bac_5"/>
    <property type="match status" value="1"/>
</dbReference>
<proteinExistence type="inferred from homology"/>
<dbReference type="Proteomes" id="UP001275436">
    <property type="component" value="Unassembled WGS sequence"/>
</dbReference>
<dbReference type="Gene3D" id="3.90.76.10">
    <property type="entry name" value="Dipeptide-binding Protein, Domain 1"/>
    <property type="match status" value="1"/>
</dbReference>
<keyword evidence="2" id="KW-0813">Transport</keyword>
<feature type="domain" description="Solute-binding protein family 5" evidence="5">
    <location>
        <begin position="81"/>
        <end position="443"/>
    </location>
</feature>
<organism evidence="6 7">
    <name type="scientific">Oceanobacillus kimchii</name>
    <dbReference type="NCBI Taxonomy" id="746691"/>
    <lineage>
        <taxon>Bacteria</taxon>
        <taxon>Bacillati</taxon>
        <taxon>Bacillota</taxon>
        <taxon>Bacilli</taxon>
        <taxon>Bacillales</taxon>
        <taxon>Bacillaceae</taxon>
        <taxon>Oceanobacillus</taxon>
    </lineage>
</organism>
<comment type="similarity">
    <text evidence="1">Belongs to the bacterial solute-binding protein 5 family.</text>
</comment>
<name>A0ABQ5TLS7_9BACI</name>
<evidence type="ECO:0000313" key="7">
    <source>
        <dbReference type="Proteomes" id="UP001275436"/>
    </source>
</evidence>
<protein>
    <submittedName>
        <fullName evidence="6">Glutathione ABC transporter substrate-binding protein</fullName>
    </submittedName>
</protein>
<dbReference type="RefSeq" id="WP_077597150.1">
    <property type="nucleotide sequence ID" value="NZ_BSKO01000001.1"/>
</dbReference>